<accession>A0A2P8VMD6</accession>
<dbReference type="Pfam" id="PF10809">
    <property type="entry name" value="DUF2732"/>
    <property type="match status" value="1"/>
</dbReference>
<dbReference type="AlphaFoldDB" id="A0A2P8VMD6"/>
<dbReference type="Proteomes" id="UP000240212">
    <property type="component" value="Unassembled WGS sequence"/>
</dbReference>
<keyword evidence="2" id="KW-1185">Reference proteome</keyword>
<dbReference type="RefSeq" id="WP_106876337.1">
    <property type="nucleotide sequence ID" value="NZ_PYEP01000002.1"/>
</dbReference>
<sequence>MKNTEVRNTKIGADDAGLLSMLTAARLDERRGRADVMAARLERLALFIKKGELNGTEAAELLCVEAQIILNEAREIN</sequence>
<evidence type="ECO:0000313" key="1">
    <source>
        <dbReference type="EMBL" id="PSN08550.1"/>
    </source>
</evidence>
<evidence type="ECO:0008006" key="3">
    <source>
        <dbReference type="Google" id="ProtNLM"/>
    </source>
</evidence>
<protein>
    <recommendedName>
        <fullName evidence="3">DUF2732 domain-containing protein</fullName>
    </recommendedName>
</protein>
<organism evidence="1 2">
    <name type="scientific">Siccibacter turicensis</name>
    <dbReference type="NCBI Taxonomy" id="357233"/>
    <lineage>
        <taxon>Bacteria</taxon>
        <taxon>Pseudomonadati</taxon>
        <taxon>Pseudomonadota</taxon>
        <taxon>Gammaproteobacteria</taxon>
        <taxon>Enterobacterales</taxon>
        <taxon>Enterobacteriaceae</taxon>
        <taxon>Siccibacter</taxon>
    </lineage>
</organism>
<reference evidence="1 2" key="1">
    <citation type="submission" date="2018-03" db="EMBL/GenBank/DDBJ databases">
        <title>Draft genome sequence of the first documented clinical Siccibacter turicensis isolate in Austria.</title>
        <authorList>
            <person name="Lepuschitz S."/>
            <person name="Pekard-Amenitsch S."/>
            <person name="Haunold R."/>
            <person name="Schill S."/>
            <person name="Mach R."/>
            <person name="Allerberger F."/>
            <person name="Ruppitsch W."/>
            <person name="Forsythe S.J."/>
        </authorList>
    </citation>
    <scope>NUCLEOTIDE SEQUENCE [LARGE SCALE GENOMIC DNA]</scope>
    <source>
        <strain evidence="1 2">6100069499-17</strain>
    </source>
</reference>
<dbReference type="OrthoDB" id="6609152at2"/>
<dbReference type="InterPro" id="IPR020126">
    <property type="entry name" value="DUF2732"/>
</dbReference>
<comment type="caution">
    <text evidence="1">The sequence shown here is derived from an EMBL/GenBank/DDBJ whole genome shotgun (WGS) entry which is preliminary data.</text>
</comment>
<dbReference type="EMBL" id="PYEP01000002">
    <property type="protein sequence ID" value="PSN08550.1"/>
    <property type="molecule type" value="Genomic_DNA"/>
</dbReference>
<name>A0A2P8VMD6_9ENTR</name>
<evidence type="ECO:0000313" key="2">
    <source>
        <dbReference type="Proteomes" id="UP000240212"/>
    </source>
</evidence>
<proteinExistence type="predicted"/>
<gene>
    <name evidence="1" type="ORF">C7G83_04065</name>
</gene>